<gene>
    <name evidence="2" type="ORF">HMPREF3226_01962</name>
</gene>
<organism evidence="2 3">
    <name type="scientific">Prevotella corporis</name>
    <dbReference type="NCBI Taxonomy" id="28128"/>
    <lineage>
        <taxon>Bacteria</taxon>
        <taxon>Pseudomonadati</taxon>
        <taxon>Bacteroidota</taxon>
        <taxon>Bacteroidia</taxon>
        <taxon>Bacteroidales</taxon>
        <taxon>Prevotellaceae</taxon>
        <taxon>Prevotella</taxon>
    </lineage>
</organism>
<protein>
    <submittedName>
        <fullName evidence="2">Uncharacterized protein</fullName>
    </submittedName>
</protein>
<evidence type="ECO:0000256" key="1">
    <source>
        <dbReference type="SAM" id="SignalP"/>
    </source>
</evidence>
<feature type="signal peptide" evidence="1">
    <location>
        <begin position="1"/>
        <end position="20"/>
    </location>
</feature>
<accession>A0A133PZ55</accession>
<feature type="chain" id="PRO_5007458597" evidence="1">
    <location>
        <begin position="21"/>
        <end position="137"/>
    </location>
</feature>
<dbReference type="EMBL" id="LRQG01000179">
    <property type="protein sequence ID" value="KXA35656.1"/>
    <property type="molecule type" value="Genomic_DNA"/>
</dbReference>
<proteinExistence type="predicted"/>
<dbReference type="PATRIC" id="fig|28128.5.peg.2023"/>
<dbReference type="RefSeq" id="WP_060941009.1">
    <property type="nucleotide sequence ID" value="NZ_JAIHUT010000012.1"/>
</dbReference>
<reference evidence="3" key="1">
    <citation type="submission" date="2016-01" db="EMBL/GenBank/DDBJ databases">
        <authorList>
            <person name="Mitreva M."/>
            <person name="Pepin K.H."/>
            <person name="Mihindukulasuriya K.A."/>
            <person name="Fulton R."/>
            <person name="Fronick C."/>
            <person name="O'Laughlin M."/>
            <person name="Miner T."/>
            <person name="Herter B."/>
            <person name="Rosa B.A."/>
            <person name="Cordes M."/>
            <person name="Tomlinson C."/>
            <person name="Wollam A."/>
            <person name="Palsikar V.B."/>
            <person name="Mardis E.R."/>
            <person name="Wilson R.K."/>
        </authorList>
    </citation>
    <scope>NUCLEOTIDE SEQUENCE [LARGE SCALE GENOMIC DNA]</scope>
    <source>
        <strain evidence="3">MJR7716</strain>
    </source>
</reference>
<dbReference type="STRING" id="28128.HMPREF3226_01962"/>
<evidence type="ECO:0000313" key="3">
    <source>
        <dbReference type="Proteomes" id="UP000070533"/>
    </source>
</evidence>
<dbReference type="Proteomes" id="UP000070533">
    <property type="component" value="Unassembled WGS sequence"/>
</dbReference>
<comment type="caution">
    <text evidence="2">The sequence shown here is derived from an EMBL/GenBank/DDBJ whole genome shotgun (WGS) entry which is preliminary data.</text>
</comment>
<dbReference type="AlphaFoldDB" id="A0A133PZ55"/>
<dbReference type="OrthoDB" id="1071329at2"/>
<keyword evidence="1" id="KW-0732">Signal</keyword>
<keyword evidence="3" id="KW-1185">Reference proteome</keyword>
<evidence type="ECO:0000313" key="2">
    <source>
        <dbReference type="EMBL" id="KXA35656.1"/>
    </source>
</evidence>
<name>A0A133PZ55_9BACT</name>
<sequence length="137" mass="16106">MKYKILIITALLFPSVVSMAQSTYEIINAKQNPIKVGNVENLTVDAQYQEWLSLYEKVGYEINEVSEQYQREVDKRGYPKKKTVLQKIKLVKQYIHLLKQQRDSPTLNQNLDFKKVENKISLWENQLEGLNFLLSKL</sequence>